<dbReference type="InterPro" id="IPR011989">
    <property type="entry name" value="ARM-like"/>
</dbReference>
<dbReference type="AlphaFoldDB" id="A0AAU9INU2"/>
<dbReference type="Proteomes" id="UP001162131">
    <property type="component" value="Unassembled WGS sequence"/>
</dbReference>
<accession>A0AAU9INU2</accession>
<dbReference type="SUPFAM" id="SSF48371">
    <property type="entry name" value="ARM repeat"/>
    <property type="match status" value="1"/>
</dbReference>
<name>A0AAU9INU2_9CILI</name>
<reference evidence="1" key="1">
    <citation type="submission" date="2021-09" db="EMBL/GenBank/DDBJ databases">
        <authorList>
            <consortium name="AG Swart"/>
            <person name="Singh M."/>
            <person name="Singh A."/>
            <person name="Seah K."/>
            <person name="Emmerich C."/>
        </authorList>
    </citation>
    <scope>NUCLEOTIDE SEQUENCE</scope>
    <source>
        <strain evidence="1">ATCC30299</strain>
    </source>
</reference>
<protein>
    <submittedName>
        <fullName evidence="1">Uncharacterized protein</fullName>
    </submittedName>
</protein>
<dbReference type="InterPro" id="IPR016024">
    <property type="entry name" value="ARM-type_fold"/>
</dbReference>
<comment type="caution">
    <text evidence="1">The sequence shown here is derived from an EMBL/GenBank/DDBJ whole genome shotgun (WGS) entry which is preliminary data.</text>
</comment>
<gene>
    <name evidence="1" type="ORF">BSTOLATCC_MIC7601</name>
</gene>
<proteinExistence type="predicted"/>
<evidence type="ECO:0000313" key="2">
    <source>
        <dbReference type="Proteomes" id="UP001162131"/>
    </source>
</evidence>
<sequence>MGCCESRANSDFPPRLTPLQSIVQENSIDDPPLKEQSFLTFRVTQLYKKRKWRDLIKMIYSKEPTDIDAVKLKHNQTVPSTIGGLSIAYLAEASKFECNKIHFYIRGILEILIQNLKLGTEEALQENSLLLLSRCVGFFSEGVIHDLLNQKIFELLIPLLGIKELREPAMRTCGMIYKCREKAQRIFFKLKGEEELVKILAIANTEEKVMETLINILYLILDSQNKQSQFCINKIIEAGFLAAIDRIDENFKKSRNYDELLSAILQVRYT</sequence>
<dbReference type="Gene3D" id="1.25.10.10">
    <property type="entry name" value="Leucine-rich Repeat Variant"/>
    <property type="match status" value="1"/>
</dbReference>
<dbReference type="EMBL" id="CAJZBQ010000009">
    <property type="protein sequence ID" value="CAG9312809.1"/>
    <property type="molecule type" value="Genomic_DNA"/>
</dbReference>
<keyword evidence="2" id="KW-1185">Reference proteome</keyword>
<evidence type="ECO:0000313" key="1">
    <source>
        <dbReference type="EMBL" id="CAG9312809.1"/>
    </source>
</evidence>
<organism evidence="1 2">
    <name type="scientific">Blepharisma stoltei</name>
    <dbReference type="NCBI Taxonomy" id="1481888"/>
    <lineage>
        <taxon>Eukaryota</taxon>
        <taxon>Sar</taxon>
        <taxon>Alveolata</taxon>
        <taxon>Ciliophora</taxon>
        <taxon>Postciliodesmatophora</taxon>
        <taxon>Heterotrichea</taxon>
        <taxon>Heterotrichida</taxon>
        <taxon>Blepharismidae</taxon>
        <taxon>Blepharisma</taxon>
    </lineage>
</organism>